<dbReference type="RefSeq" id="WP_113969785.1">
    <property type="nucleotide sequence ID" value="NZ_QNRJ01000007.1"/>
</dbReference>
<dbReference type="AlphaFoldDB" id="A0A366ENE2"/>
<protein>
    <submittedName>
        <fullName evidence="3">Gas vesicle protein</fullName>
    </submittedName>
</protein>
<reference evidence="3 4" key="1">
    <citation type="submission" date="2018-06" db="EMBL/GenBank/DDBJ databases">
        <title>Freshwater and sediment microbial communities from various areas in North America, analyzing microbe dynamics in response to fracking.</title>
        <authorList>
            <person name="Lamendella R."/>
        </authorList>
    </citation>
    <scope>NUCLEOTIDE SEQUENCE [LARGE SCALE GENOMIC DNA]</scope>
    <source>
        <strain evidence="3 4">97B</strain>
    </source>
</reference>
<dbReference type="PANTHER" id="PTHR35792:SF1">
    <property type="entry name" value="SLL0268 PROTEIN"/>
    <property type="match status" value="1"/>
</dbReference>
<evidence type="ECO:0000256" key="2">
    <source>
        <dbReference type="SAM" id="Phobius"/>
    </source>
</evidence>
<feature type="compositionally biased region" description="Basic and acidic residues" evidence="1">
    <location>
        <begin position="142"/>
        <end position="162"/>
    </location>
</feature>
<dbReference type="InterPro" id="IPR052928">
    <property type="entry name" value="Desiccation-related_membrane"/>
</dbReference>
<dbReference type="Proteomes" id="UP000252118">
    <property type="component" value="Unassembled WGS sequence"/>
</dbReference>
<name>A0A366ENE2_9BACI</name>
<dbReference type="EMBL" id="QNRJ01000007">
    <property type="protein sequence ID" value="RBP03932.1"/>
    <property type="molecule type" value="Genomic_DNA"/>
</dbReference>
<dbReference type="OrthoDB" id="9810874at2"/>
<feature type="region of interest" description="Disordered" evidence="1">
    <location>
        <begin position="118"/>
        <end position="162"/>
    </location>
</feature>
<gene>
    <name evidence="3" type="ORF">DET59_10779</name>
</gene>
<evidence type="ECO:0000313" key="3">
    <source>
        <dbReference type="EMBL" id="RBP03932.1"/>
    </source>
</evidence>
<proteinExistence type="predicted"/>
<organism evidence="3 4">
    <name type="scientific">Rossellomorea aquimaris</name>
    <dbReference type="NCBI Taxonomy" id="189382"/>
    <lineage>
        <taxon>Bacteria</taxon>
        <taxon>Bacillati</taxon>
        <taxon>Bacillota</taxon>
        <taxon>Bacilli</taxon>
        <taxon>Bacillales</taxon>
        <taxon>Bacillaceae</taxon>
        <taxon>Rossellomorea</taxon>
    </lineage>
</organism>
<keyword evidence="2" id="KW-0812">Transmembrane</keyword>
<keyword evidence="2" id="KW-0472">Membrane</keyword>
<dbReference type="PANTHER" id="PTHR35792">
    <property type="entry name" value="GENERAL STRESS PROTEIN"/>
    <property type="match status" value="1"/>
</dbReference>
<comment type="caution">
    <text evidence="3">The sequence shown here is derived from an EMBL/GenBank/DDBJ whole genome shotgun (WGS) entry which is preliminary data.</text>
</comment>
<sequence>MTQQYNQNQNQNQNQTNDSNNINSKDFMIGTLIGGIVGAASALLLAPKSGKDLRHDINEQAGVLKEKTGQWKDTAVEKSNELAAVAKEKSSALSKSVQEQSNNVVGKLKTYRSNNNELQETNDELQAVAVGETTPVEETEDVNQKLEETKKAFDETEKTYKQ</sequence>
<feature type="transmembrane region" description="Helical" evidence="2">
    <location>
        <begin position="27"/>
        <end position="46"/>
    </location>
</feature>
<dbReference type="Pfam" id="PF12732">
    <property type="entry name" value="YtxH"/>
    <property type="match status" value="1"/>
</dbReference>
<evidence type="ECO:0000256" key="1">
    <source>
        <dbReference type="SAM" id="MobiDB-lite"/>
    </source>
</evidence>
<evidence type="ECO:0000313" key="4">
    <source>
        <dbReference type="Proteomes" id="UP000252118"/>
    </source>
</evidence>
<dbReference type="InterPro" id="IPR024623">
    <property type="entry name" value="YtxH"/>
</dbReference>
<feature type="region of interest" description="Disordered" evidence="1">
    <location>
        <begin position="1"/>
        <end position="22"/>
    </location>
</feature>
<accession>A0A366ENE2</accession>
<keyword evidence="2" id="KW-1133">Transmembrane helix</keyword>